<name>A0A1I8HGG4_9PLAT</name>
<organism evidence="3 4">
    <name type="scientific">Macrostomum lignano</name>
    <dbReference type="NCBI Taxonomy" id="282301"/>
    <lineage>
        <taxon>Eukaryota</taxon>
        <taxon>Metazoa</taxon>
        <taxon>Spiralia</taxon>
        <taxon>Lophotrochozoa</taxon>
        <taxon>Platyhelminthes</taxon>
        <taxon>Rhabditophora</taxon>
        <taxon>Macrostomorpha</taxon>
        <taxon>Macrostomida</taxon>
        <taxon>Macrostomidae</taxon>
        <taxon>Macrostomum</taxon>
    </lineage>
</organism>
<evidence type="ECO:0000256" key="2">
    <source>
        <dbReference type="SAM" id="MobiDB-lite"/>
    </source>
</evidence>
<sequence length="579" mass="64416">MQSATSPQLASPFPLKSRRRSQSVTVEAIQAALGSATSAPTQPSRTARPVIAEETSPRHDGPALPAVTAASQRVSAPQYRRRCSESSINNHLLPCRKPEFTPPATYEQLMRAIQSVEVLESLSDWALITRPNGASFWVNRCTGQFRSHAPNSIYRAQAAETKNLQARIAELEEELRLARVFFGKWKVDRERMDNESLMPELAEKSAQLLRLEHSYEKLKAEQSKKDDLLKQKDAELLRRLKQIRALEEKGLKVDELTAEVARLREHTAQLQKQLRDKDFELKQSVQLQHNAETEAEIAKQAERKSRDRVAGLTDQLRSEAARCVELDERLAECAEAANSQDQLVEENRQLAQQRRDADLLTSAARRAQRRLADELAAAKAECQRLRGLLEELGHSANVAVVKTEDASVGNRGNKATEEEASQSSMGEMNSRSSTRNSFSSVQTASTENATVASRSGDGSEGGGRRGSSRASRQLRERLVELHIHLGDRVALRPSKQQQQQLEAIVKYIGPLPGQRGVRYGVKLLNKTAASSSASVVSTDAAVFHSDLLLRAKQIEGVFSRKTNCYKSLDSLISEYLEMH</sequence>
<dbReference type="Gene3D" id="2.30.30.190">
    <property type="entry name" value="CAP Gly-rich-like domain"/>
    <property type="match status" value="1"/>
</dbReference>
<keyword evidence="3" id="KW-1185">Reference proteome</keyword>
<proteinExistence type="predicted"/>
<feature type="region of interest" description="Disordered" evidence="2">
    <location>
        <begin position="403"/>
        <end position="472"/>
    </location>
</feature>
<feature type="region of interest" description="Disordered" evidence="2">
    <location>
        <begin position="1"/>
        <end position="64"/>
    </location>
</feature>
<evidence type="ECO:0000256" key="1">
    <source>
        <dbReference type="SAM" id="Coils"/>
    </source>
</evidence>
<feature type="compositionally biased region" description="Polar residues" evidence="2">
    <location>
        <begin position="35"/>
        <end position="45"/>
    </location>
</feature>
<dbReference type="InterPro" id="IPR036859">
    <property type="entry name" value="CAP-Gly_dom_sf"/>
</dbReference>
<evidence type="ECO:0000313" key="3">
    <source>
        <dbReference type="Proteomes" id="UP000095280"/>
    </source>
</evidence>
<feature type="coiled-coil region" evidence="1">
    <location>
        <begin position="154"/>
        <end position="273"/>
    </location>
</feature>
<dbReference type="WBParaSite" id="maker-uti_cns_0006054-snap-gene-0.5-mRNA-1">
    <property type="protein sequence ID" value="maker-uti_cns_0006054-snap-gene-0.5-mRNA-1"/>
    <property type="gene ID" value="maker-uti_cns_0006054-snap-gene-0.5"/>
</dbReference>
<reference evidence="4" key="1">
    <citation type="submission" date="2016-11" db="UniProtKB">
        <authorList>
            <consortium name="WormBaseParasite"/>
        </authorList>
    </citation>
    <scope>IDENTIFICATION</scope>
</reference>
<accession>A0A1I8HGG4</accession>
<feature type="compositionally biased region" description="Low complexity" evidence="2">
    <location>
        <begin position="429"/>
        <end position="440"/>
    </location>
</feature>
<keyword evidence="1" id="KW-0175">Coiled coil</keyword>
<dbReference type="AlphaFoldDB" id="A0A1I8HGG4"/>
<feature type="coiled-coil region" evidence="1">
    <location>
        <begin position="333"/>
        <end position="388"/>
    </location>
</feature>
<dbReference type="Proteomes" id="UP000095280">
    <property type="component" value="Unplaced"/>
</dbReference>
<dbReference type="SUPFAM" id="SSF74924">
    <property type="entry name" value="Cap-Gly domain"/>
    <property type="match status" value="1"/>
</dbReference>
<evidence type="ECO:0000313" key="4">
    <source>
        <dbReference type="WBParaSite" id="maker-uti_cns_0006054-snap-gene-0.5-mRNA-1"/>
    </source>
</evidence>
<feature type="compositionally biased region" description="Polar residues" evidence="2">
    <location>
        <begin position="441"/>
        <end position="452"/>
    </location>
</feature>
<protein>
    <submittedName>
        <fullName evidence="4">Kinesin-like protein</fullName>
    </submittedName>
</protein>